<dbReference type="InterPro" id="IPR002053">
    <property type="entry name" value="Glyco_hydro_25"/>
</dbReference>
<dbReference type="PANTHER" id="PTHR34135:SF2">
    <property type="entry name" value="LYSOZYME"/>
    <property type="match status" value="1"/>
</dbReference>
<sequence>MAALAVLAVVFALFNITSCLSSSQVAPQGASVVEGEGAKALPSLPRNQYRWTNLERSGDRLAYAVDGQVLSRMGVDVSSNQGAVDWNAVANDGIEFAYVRLGYRGTATGTMMIDEDFEANLQGAQAAGLDCGVYYFSQAISVEESREEAQAVVDQLKGRSLQLPVVFDSETNAAGTGTSRTADLDNEQMSDIALTFCESIEAAGYKPMVYGNASDLQRYDLFRVMKYPLWWAEYDATVPTTILDFKVWQYTSKGSVKGIPGSVDLNIEMSRVG</sequence>
<dbReference type="STRING" id="1531429.JI75_07785"/>
<evidence type="ECO:0008006" key="5">
    <source>
        <dbReference type="Google" id="ProtNLM"/>
    </source>
</evidence>
<dbReference type="Pfam" id="PF01183">
    <property type="entry name" value="Glyco_hydro_25"/>
    <property type="match status" value="1"/>
</dbReference>
<comment type="similarity">
    <text evidence="1">Belongs to the glycosyl hydrolase 25 family.</text>
</comment>
<keyword evidence="4" id="KW-1185">Reference proteome</keyword>
<dbReference type="GO" id="GO:0003796">
    <property type="term" value="F:lysozyme activity"/>
    <property type="evidence" value="ECO:0007669"/>
    <property type="project" value="InterPro"/>
</dbReference>
<protein>
    <recommendedName>
        <fullName evidence="5">Lysozyme</fullName>
    </recommendedName>
</protein>
<dbReference type="GO" id="GO:0016998">
    <property type="term" value="P:cell wall macromolecule catabolic process"/>
    <property type="evidence" value="ECO:0007669"/>
    <property type="project" value="InterPro"/>
</dbReference>
<feature type="signal peptide" evidence="2">
    <location>
        <begin position="1"/>
        <end position="21"/>
    </location>
</feature>
<reference evidence="3 4" key="2">
    <citation type="journal article" date="2015" name="Genome Announc.">
        <title>Complete Genome Sequence of Coriobacteriaceae Strain 68-1-3, a Novel Mucus-Degrading Isolate from the Swine Intestinal Tract.</title>
        <authorList>
            <person name="Looft T."/>
            <person name="Bayles D.O."/>
            <person name="Alt D.P."/>
            <person name="Stanton T.B."/>
        </authorList>
    </citation>
    <scope>NUCLEOTIDE SEQUENCE [LARGE SCALE GENOMIC DNA]</scope>
    <source>
        <strain evidence="3 4">68-1-3</strain>
    </source>
</reference>
<dbReference type="Proteomes" id="UP000031121">
    <property type="component" value="Chromosome"/>
</dbReference>
<feature type="chain" id="PRO_5038959451" description="Lysozyme" evidence="2">
    <location>
        <begin position="22"/>
        <end position="273"/>
    </location>
</feature>
<evidence type="ECO:0000256" key="2">
    <source>
        <dbReference type="SAM" id="SignalP"/>
    </source>
</evidence>
<organism evidence="3 4">
    <name type="scientific">Berryella intestinalis</name>
    <dbReference type="NCBI Taxonomy" id="1531429"/>
    <lineage>
        <taxon>Bacteria</taxon>
        <taxon>Bacillati</taxon>
        <taxon>Actinomycetota</taxon>
        <taxon>Coriobacteriia</taxon>
        <taxon>Eggerthellales</taxon>
        <taxon>Eggerthellaceae</taxon>
        <taxon>Berryella</taxon>
    </lineage>
</organism>
<dbReference type="KEGG" id="cbac:JI75_07785"/>
<evidence type="ECO:0000313" key="3">
    <source>
        <dbReference type="EMBL" id="AJC12570.1"/>
    </source>
</evidence>
<dbReference type="PROSITE" id="PS51904">
    <property type="entry name" value="GLYCOSYL_HYDROL_F25_2"/>
    <property type="match status" value="1"/>
</dbReference>
<dbReference type="InterPro" id="IPR017853">
    <property type="entry name" value="GH"/>
</dbReference>
<dbReference type="GO" id="GO:0009253">
    <property type="term" value="P:peptidoglycan catabolic process"/>
    <property type="evidence" value="ECO:0007669"/>
    <property type="project" value="InterPro"/>
</dbReference>
<keyword evidence="2" id="KW-0732">Signal</keyword>
<evidence type="ECO:0000313" key="4">
    <source>
        <dbReference type="Proteomes" id="UP000031121"/>
    </source>
</evidence>
<dbReference type="PANTHER" id="PTHR34135">
    <property type="entry name" value="LYSOZYME"/>
    <property type="match status" value="1"/>
</dbReference>
<dbReference type="HOGENOM" id="CLU_044973_8_0_11"/>
<reference evidence="4" key="1">
    <citation type="submission" date="2014-08" db="EMBL/GenBank/DDBJ databases">
        <title>Coriobacteriaceae sp. complete genome.</title>
        <authorList>
            <person name="Looft T."/>
            <person name="Bayles D.O."/>
            <person name="Stanton T.B."/>
        </authorList>
    </citation>
    <scope>NUCLEOTIDE SEQUENCE [LARGE SCALE GENOMIC DNA]</scope>
    <source>
        <strain evidence="4">68-1-3</strain>
    </source>
</reference>
<dbReference type="EMBL" id="CP009302">
    <property type="protein sequence ID" value="AJC12570.1"/>
    <property type="molecule type" value="Genomic_DNA"/>
</dbReference>
<proteinExistence type="inferred from homology"/>
<accession>A0A0A8B5B9</accession>
<dbReference type="Gene3D" id="3.20.20.80">
    <property type="entry name" value="Glycosidases"/>
    <property type="match status" value="1"/>
</dbReference>
<name>A0A0A8B5B9_9ACTN</name>
<gene>
    <name evidence="3" type="ORF">JI75_07785</name>
</gene>
<dbReference type="GO" id="GO:0016052">
    <property type="term" value="P:carbohydrate catabolic process"/>
    <property type="evidence" value="ECO:0007669"/>
    <property type="project" value="TreeGrafter"/>
</dbReference>
<dbReference type="CDD" id="cd06414">
    <property type="entry name" value="GH25_LytC-like"/>
    <property type="match status" value="1"/>
</dbReference>
<evidence type="ECO:0000256" key="1">
    <source>
        <dbReference type="ARBA" id="ARBA00010646"/>
    </source>
</evidence>
<dbReference type="SUPFAM" id="SSF51445">
    <property type="entry name" value="(Trans)glycosidases"/>
    <property type="match status" value="1"/>
</dbReference>
<dbReference type="AlphaFoldDB" id="A0A0A8B5B9"/>